<gene>
    <name evidence="2" type="ORF">G3R41_08115</name>
    <name evidence="1" type="ORF">GCU67_08115</name>
</gene>
<organism evidence="2 4">
    <name type="scientific">Modestobacter muralis</name>
    <dbReference type="NCBI Taxonomy" id="1608614"/>
    <lineage>
        <taxon>Bacteria</taxon>
        <taxon>Bacillati</taxon>
        <taxon>Actinomycetota</taxon>
        <taxon>Actinomycetes</taxon>
        <taxon>Geodermatophilales</taxon>
        <taxon>Geodermatophilaceae</taxon>
        <taxon>Modestobacter</taxon>
    </lineage>
</organism>
<reference evidence="2 4" key="2">
    <citation type="submission" date="2020-02" db="EMBL/GenBank/DDBJ databases">
        <title>The WGS of Modestobacter muralis DSM 100205.</title>
        <authorList>
            <person name="Jiang Z."/>
        </authorList>
    </citation>
    <scope>NUCLEOTIDE SEQUENCE [LARGE SCALE GENOMIC DNA]</scope>
    <source>
        <strain evidence="2 4">DSM 100205</strain>
    </source>
</reference>
<comment type="caution">
    <text evidence="2">The sequence shown here is derived from an EMBL/GenBank/DDBJ whole genome shotgun (WGS) entry which is preliminary data.</text>
</comment>
<dbReference type="EMBL" id="JAAGWB010000016">
    <property type="protein sequence ID" value="NEN50906.1"/>
    <property type="molecule type" value="Genomic_DNA"/>
</dbReference>
<evidence type="ECO:0000313" key="1">
    <source>
        <dbReference type="EMBL" id="NEK94139.1"/>
    </source>
</evidence>
<dbReference type="Proteomes" id="UP000468828">
    <property type="component" value="Unassembled WGS sequence"/>
</dbReference>
<dbReference type="AlphaFoldDB" id="A0A6P0H7Z4"/>
<evidence type="ECO:0000313" key="2">
    <source>
        <dbReference type="EMBL" id="NEN50906.1"/>
    </source>
</evidence>
<accession>A0A6P0H7Z4</accession>
<dbReference type="RefSeq" id="WP_163610600.1">
    <property type="nucleotide sequence ID" value="NZ_JAAGWB010000016.1"/>
</dbReference>
<dbReference type="EMBL" id="JAAGWH010000016">
    <property type="protein sequence ID" value="NEK94139.1"/>
    <property type="molecule type" value="Genomic_DNA"/>
</dbReference>
<proteinExistence type="predicted"/>
<evidence type="ECO:0000313" key="3">
    <source>
        <dbReference type="Proteomes" id="UP000468828"/>
    </source>
</evidence>
<dbReference type="Proteomes" id="UP000471152">
    <property type="component" value="Unassembled WGS sequence"/>
</dbReference>
<reference evidence="1 3" key="1">
    <citation type="submission" date="2020-01" db="EMBL/GenBank/DDBJ databases">
        <title>the WGS Modestobacter muralis CPCC 204518.</title>
        <authorList>
            <person name="Jiang Z."/>
        </authorList>
    </citation>
    <scope>NUCLEOTIDE SEQUENCE [LARGE SCALE GENOMIC DNA]</scope>
    <source>
        <strain evidence="1 3">DSM 100205</strain>
    </source>
</reference>
<sequence>MSTAARQPVGRRVVPVEDLAGAYCVSMGAAGLLLSSPLARQDVLAALDGSIRAQQADGLPVRREVLDLAADLAALVAQDRRRAAEDFRLRQAALPEPAASASWTSAPQHMTVADAAAVLGVTARQVRALASAGALTARKAAGAWHLDAAAVLAAADNRREHHL</sequence>
<protein>
    <recommendedName>
        <fullName evidence="5">Helix-turn-helix domain-containing protein</fullName>
    </recommendedName>
</protein>
<name>A0A6P0H7Z4_9ACTN</name>
<keyword evidence="3" id="KW-1185">Reference proteome</keyword>
<evidence type="ECO:0008006" key="5">
    <source>
        <dbReference type="Google" id="ProtNLM"/>
    </source>
</evidence>
<evidence type="ECO:0000313" key="4">
    <source>
        <dbReference type="Proteomes" id="UP000471152"/>
    </source>
</evidence>